<accession>A0ABZ2MBT6</accession>
<dbReference type="RefSeq" id="WP_394829577.1">
    <property type="nucleotide sequence ID" value="NZ_CP089984.1"/>
</dbReference>
<proteinExistence type="predicted"/>
<dbReference type="EMBL" id="CP089984">
    <property type="protein sequence ID" value="WXB19977.1"/>
    <property type="molecule type" value="Genomic_DNA"/>
</dbReference>
<sequence length="442" mass="50306">MLQQTLTIVARVCDEARLRGVLAEIARARVFVGARSQAQPQFFADPKLGIHFARIVLIPSDGRFDTWLALESNFDTETDDPERARELHLADLIRRQPDGMRALFACCAGFPKDASLGALNAYCRKWIVESTITYQGHARRSLGRIRLEQHVRDVVLDYVSAQDWAPPPNLFGQIRDHLRTLKERDPRLCDLDVDDAPPSSPDPKVRNRKLKEGYFPWAVNLVDSPELVVRLGSSVPTICEWDKEDPPFDLRITHENLTDADRESFEDLAAGEDFGIQNALTHVVPLRPGHDRESVLRSAHAYIDEMARDHFNHIGCLGGIPTIHFAKWVLIDGGKRLLFFSNYDHSWESYIGDFIDEAALGLNFAWSCTENYPRTTLLVGGGAKDEESFKAWTRQYSRPTQVFYSAYPDLSIAAINNNTWIRHGLHQRPEAIDLDSWFRRLT</sequence>
<evidence type="ECO:0000313" key="2">
    <source>
        <dbReference type="Proteomes" id="UP001370348"/>
    </source>
</evidence>
<name>A0ABZ2MBT6_9BACT</name>
<keyword evidence="2" id="KW-1185">Reference proteome</keyword>
<organism evidence="1 2">
    <name type="scientific">Pendulispora albinea</name>
    <dbReference type="NCBI Taxonomy" id="2741071"/>
    <lineage>
        <taxon>Bacteria</taxon>
        <taxon>Pseudomonadati</taxon>
        <taxon>Myxococcota</taxon>
        <taxon>Myxococcia</taxon>
        <taxon>Myxococcales</taxon>
        <taxon>Sorangiineae</taxon>
        <taxon>Pendulisporaceae</taxon>
        <taxon>Pendulispora</taxon>
    </lineage>
</organism>
<gene>
    <name evidence="1" type="ORF">LZC94_22480</name>
</gene>
<evidence type="ECO:0000313" key="1">
    <source>
        <dbReference type="EMBL" id="WXB19977.1"/>
    </source>
</evidence>
<dbReference type="Proteomes" id="UP001370348">
    <property type="component" value="Chromosome"/>
</dbReference>
<reference evidence="1 2" key="1">
    <citation type="submission" date="2021-12" db="EMBL/GenBank/DDBJ databases">
        <title>Discovery of the Pendulisporaceae a myxobacterial family with distinct sporulation behavior and unique specialized metabolism.</title>
        <authorList>
            <person name="Garcia R."/>
            <person name="Popoff A."/>
            <person name="Bader C.D."/>
            <person name="Loehr J."/>
            <person name="Walesch S."/>
            <person name="Walt C."/>
            <person name="Boldt J."/>
            <person name="Bunk B."/>
            <person name="Haeckl F.J.F.P.J."/>
            <person name="Gunesch A.P."/>
            <person name="Birkelbach J."/>
            <person name="Nuebel U."/>
            <person name="Pietschmann T."/>
            <person name="Bach T."/>
            <person name="Mueller R."/>
        </authorList>
    </citation>
    <scope>NUCLEOTIDE SEQUENCE [LARGE SCALE GENOMIC DNA]</scope>
    <source>
        <strain evidence="1 2">MSr11954</strain>
    </source>
</reference>
<protein>
    <submittedName>
        <fullName evidence="1">Uncharacterized protein</fullName>
    </submittedName>
</protein>